<evidence type="ECO:0000256" key="7">
    <source>
        <dbReference type="ARBA" id="ARBA00032807"/>
    </source>
</evidence>
<keyword evidence="3" id="KW-0285">Flavoprotein</keyword>
<evidence type="ECO:0000256" key="6">
    <source>
        <dbReference type="ARBA" id="ARBA00031831"/>
    </source>
</evidence>
<dbReference type="GO" id="GO:0016491">
    <property type="term" value="F:oxidoreductase activity"/>
    <property type="evidence" value="ECO:0007669"/>
    <property type="project" value="UniProtKB-KW"/>
</dbReference>
<accession>A0A285UMP6</accession>
<keyword evidence="4" id="KW-0288">FMN</keyword>
<evidence type="ECO:0000256" key="1">
    <source>
        <dbReference type="ARBA" id="ARBA00011881"/>
    </source>
</evidence>
<dbReference type="PANTHER" id="PTHR43408:SF2">
    <property type="entry name" value="FMN REDUCTASE (NADPH)"/>
    <property type="match status" value="1"/>
</dbReference>
<keyword evidence="10" id="KW-1185">Reference proteome</keyword>
<evidence type="ECO:0000256" key="4">
    <source>
        <dbReference type="ARBA" id="ARBA00022643"/>
    </source>
</evidence>
<dbReference type="AlphaFoldDB" id="A0A285UMP6"/>
<proteinExistence type="predicted"/>
<dbReference type="SUPFAM" id="SSF52218">
    <property type="entry name" value="Flavoproteins"/>
    <property type="match status" value="1"/>
</dbReference>
<keyword evidence="5" id="KW-0560">Oxidoreductase</keyword>
<dbReference type="EMBL" id="OBQF01000004">
    <property type="protein sequence ID" value="SOC43185.1"/>
    <property type="molecule type" value="Genomic_DNA"/>
</dbReference>
<reference evidence="10" key="1">
    <citation type="submission" date="2017-08" db="EMBL/GenBank/DDBJ databases">
        <authorList>
            <person name="Varghese N."/>
            <person name="Submissions S."/>
        </authorList>
    </citation>
    <scope>NUCLEOTIDE SEQUENCE [LARGE SCALE GENOMIC DNA]</scope>
    <source>
        <strain evidence="10">DSM 23173</strain>
    </source>
</reference>
<evidence type="ECO:0000313" key="9">
    <source>
        <dbReference type="EMBL" id="SOC43185.1"/>
    </source>
</evidence>
<dbReference type="Gene3D" id="3.40.50.360">
    <property type="match status" value="1"/>
</dbReference>
<dbReference type="PANTHER" id="PTHR43408">
    <property type="entry name" value="FMN REDUCTASE (NADPH)"/>
    <property type="match status" value="1"/>
</dbReference>
<dbReference type="InterPro" id="IPR051814">
    <property type="entry name" value="NAD(P)H-dep_FMN_reductase"/>
</dbReference>
<evidence type="ECO:0000256" key="2">
    <source>
        <dbReference type="ARBA" id="ARBA00016393"/>
    </source>
</evidence>
<dbReference type="RefSeq" id="WP_097041526.1">
    <property type="nucleotide sequence ID" value="NZ_OBQF01000004.1"/>
</dbReference>
<evidence type="ECO:0000313" key="10">
    <source>
        <dbReference type="Proteomes" id="UP000219412"/>
    </source>
</evidence>
<dbReference type="Proteomes" id="UP000219412">
    <property type="component" value="Unassembled WGS sequence"/>
</dbReference>
<comment type="subunit">
    <text evidence="1">Homotetramer.</text>
</comment>
<feature type="domain" description="NADPH-dependent FMN reductase-like" evidence="8">
    <location>
        <begin position="1"/>
        <end position="145"/>
    </location>
</feature>
<dbReference type="Pfam" id="PF03358">
    <property type="entry name" value="FMN_red"/>
    <property type="match status" value="1"/>
</dbReference>
<gene>
    <name evidence="9" type="ORF">SAMN05878391_1939</name>
</gene>
<organism evidence="9 10">
    <name type="scientific">Salinicoccus kekensis</name>
    <dbReference type="NCBI Taxonomy" id="714307"/>
    <lineage>
        <taxon>Bacteria</taxon>
        <taxon>Bacillati</taxon>
        <taxon>Bacillota</taxon>
        <taxon>Bacilli</taxon>
        <taxon>Bacillales</taxon>
        <taxon>Staphylococcaceae</taxon>
        <taxon>Salinicoccus</taxon>
    </lineage>
</organism>
<dbReference type="InterPro" id="IPR005025">
    <property type="entry name" value="FMN_Rdtase-like_dom"/>
</dbReference>
<sequence length="188" mass="21189">MNILVLSGSNAGSKTRIATTLLKEKLQRQYSGENIDYINLQDVSLPFSDGRNYMDYGGDATEVLTKIMEADVLFIGSPIFQASMPAPLKNVFDLLPQNALEDKTVSMLITAGSDKHFLIPEYNYKPVLSYLKANIVPRYVFILDTNFQDGQLLGDDVDMRLDRLIDDTMVLSRTYQDIRAEKDAQFGF</sequence>
<dbReference type="InterPro" id="IPR029039">
    <property type="entry name" value="Flavoprotein-like_sf"/>
</dbReference>
<evidence type="ECO:0000256" key="5">
    <source>
        <dbReference type="ARBA" id="ARBA00023002"/>
    </source>
</evidence>
<protein>
    <recommendedName>
        <fullName evidence="2">FMN-dependent NADPH-azoreductase</fullName>
    </recommendedName>
    <alternativeName>
        <fullName evidence="7">NADPH-dependent flavo-azoreductase</fullName>
    </alternativeName>
    <alternativeName>
        <fullName evidence="6">NADPH-flavin azoreductase</fullName>
    </alternativeName>
</protein>
<name>A0A285UMP6_9STAP</name>
<dbReference type="OrthoDB" id="1643408at2"/>
<evidence type="ECO:0000259" key="8">
    <source>
        <dbReference type="Pfam" id="PF03358"/>
    </source>
</evidence>
<evidence type="ECO:0000256" key="3">
    <source>
        <dbReference type="ARBA" id="ARBA00022630"/>
    </source>
</evidence>